<keyword evidence="3" id="KW-1185">Reference proteome</keyword>
<dbReference type="AlphaFoldDB" id="A0A0D0PUD6"/>
<dbReference type="InterPro" id="IPR029021">
    <property type="entry name" value="Prot-tyrosine_phosphatase-like"/>
</dbReference>
<dbReference type="Pfam" id="PF13350">
    <property type="entry name" value="Y_phosphatase3"/>
    <property type="match status" value="1"/>
</dbReference>
<dbReference type="InterPro" id="IPR026893">
    <property type="entry name" value="Tyr/Ser_Pase_IphP-type"/>
</dbReference>
<reference evidence="2 3" key="1">
    <citation type="submission" date="2015-02" db="EMBL/GenBank/DDBJ databases">
        <title>Draft genome sequence of Kitasatospora griseola MF730-N6, a bafilomycin, terpentecin and satosporin producer.</title>
        <authorList>
            <person name="Arens J.C."/>
            <person name="Haltli B."/>
            <person name="Kerr R.G."/>
        </authorList>
    </citation>
    <scope>NUCLEOTIDE SEQUENCE [LARGE SCALE GENOMIC DNA]</scope>
    <source>
        <strain evidence="2 3">MF730-N6</strain>
    </source>
</reference>
<dbReference type="Proteomes" id="UP000032066">
    <property type="component" value="Unassembled WGS sequence"/>
</dbReference>
<evidence type="ECO:0000259" key="1">
    <source>
        <dbReference type="PROSITE" id="PS50056"/>
    </source>
</evidence>
<dbReference type="GO" id="GO:0004721">
    <property type="term" value="F:phosphoprotein phosphatase activity"/>
    <property type="evidence" value="ECO:0007669"/>
    <property type="project" value="InterPro"/>
</dbReference>
<dbReference type="EMBL" id="JXZB01000004">
    <property type="protein sequence ID" value="KIQ64037.1"/>
    <property type="molecule type" value="Genomic_DNA"/>
</dbReference>
<dbReference type="PROSITE" id="PS50056">
    <property type="entry name" value="TYR_PHOSPHATASE_2"/>
    <property type="match status" value="1"/>
</dbReference>
<dbReference type="SUPFAM" id="SSF52799">
    <property type="entry name" value="(Phosphotyrosine protein) phosphatases II"/>
    <property type="match status" value="1"/>
</dbReference>
<feature type="domain" description="Tyrosine specific protein phosphatases" evidence="1">
    <location>
        <begin position="109"/>
        <end position="176"/>
    </location>
</feature>
<organism evidence="2 3">
    <name type="scientific">Kitasatospora griseola</name>
    <name type="common">Streptomyces griseolosporeus</name>
    <dbReference type="NCBI Taxonomy" id="2064"/>
    <lineage>
        <taxon>Bacteria</taxon>
        <taxon>Bacillati</taxon>
        <taxon>Actinomycetota</taxon>
        <taxon>Actinomycetes</taxon>
        <taxon>Kitasatosporales</taxon>
        <taxon>Streptomycetaceae</taxon>
        <taxon>Kitasatospora</taxon>
    </lineage>
</organism>
<dbReference type="Gene3D" id="3.90.190.10">
    <property type="entry name" value="Protein tyrosine phosphatase superfamily"/>
    <property type="match status" value="1"/>
</dbReference>
<evidence type="ECO:0000313" key="2">
    <source>
        <dbReference type="EMBL" id="KIQ64037.1"/>
    </source>
</evidence>
<dbReference type="InterPro" id="IPR000387">
    <property type="entry name" value="Tyr_Pase_dom"/>
</dbReference>
<accession>A0A0D0PUD6</accession>
<dbReference type="STRING" id="2064.TR51_27700"/>
<evidence type="ECO:0000313" key="3">
    <source>
        <dbReference type="Proteomes" id="UP000032066"/>
    </source>
</evidence>
<dbReference type="InterPro" id="IPR016130">
    <property type="entry name" value="Tyr_Pase_AS"/>
</dbReference>
<comment type="caution">
    <text evidence="2">The sequence shown here is derived from an EMBL/GenBank/DDBJ whole genome shotgun (WGS) entry which is preliminary data.</text>
</comment>
<proteinExistence type="predicted"/>
<sequence>MSHDQRQLDWDGCLNVRDLGGLPTRDGRRTRTGAIVRADNLDRLTAEGQNALLHYGVRTVIDLRDQVEYRPLLPTPDTVDLVRVPLDALAGPDWWARFGALDGTPLSFRPYLDHCRDAVSRLVAAVAHARDGAVVVHCGAGRDRTGLAALVLLALAEVEPAAITEDYLQSAPNLRPLWTLLDRPDEEAGIARVLADAGTTAEGALHAVLAEFDAPQWLPAADVAAVRARLLQAN</sequence>
<dbReference type="PATRIC" id="fig|2064.6.peg.5878"/>
<dbReference type="PROSITE" id="PS00383">
    <property type="entry name" value="TYR_PHOSPHATASE_1"/>
    <property type="match status" value="1"/>
</dbReference>
<gene>
    <name evidence="2" type="ORF">TR51_27700</name>
</gene>
<protein>
    <recommendedName>
        <fullName evidence="1">Tyrosine specific protein phosphatases domain-containing protein</fullName>
    </recommendedName>
</protein>
<name>A0A0D0PUD6_KITGR</name>